<comment type="caution">
    <text evidence="2">The sequence shown here is derived from an EMBL/GenBank/DDBJ whole genome shotgun (WGS) entry which is preliminary data.</text>
</comment>
<protein>
    <recommendedName>
        <fullName evidence="1">AB hydrolase-1 domain-containing protein</fullName>
    </recommendedName>
</protein>
<dbReference type="Gene3D" id="3.40.50.1820">
    <property type="entry name" value="alpha/beta hydrolase"/>
    <property type="match status" value="1"/>
</dbReference>
<dbReference type="GO" id="GO:0016020">
    <property type="term" value="C:membrane"/>
    <property type="evidence" value="ECO:0007669"/>
    <property type="project" value="TreeGrafter"/>
</dbReference>
<reference evidence="2 3" key="1">
    <citation type="submission" date="2015-05" db="EMBL/GenBank/DDBJ databases">
        <title>Photobacterium galathea sp. nov.</title>
        <authorList>
            <person name="Machado H."/>
            <person name="Gram L."/>
        </authorList>
    </citation>
    <scope>NUCLEOTIDE SEQUENCE [LARGE SCALE GENOMIC DNA]</scope>
    <source>
        <strain evidence="2 3">DSM 25995</strain>
    </source>
</reference>
<proteinExistence type="predicted"/>
<dbReference type="AlphaFoldDB" id="A0A0J1GKM6"/>
<evidence type="ECO:0000313" key="3">
    <source>
        <dbReference type="Proteomes" id="UP000036426"/>
    </source>
</evidence>
<dbReference type="PANTHER" id="PTHR43798:SF33">
    <property type="entry name" value="HYDROLASE, PUTATIVE (AFU_ORTHOLOGUE AFUA_2G14860)-RELATED"/>
    <property type="match status" value="1"/>
</dbReference>
<dbReference type="Proteomes" id="UP000036426">
    <property type="component" value="Unassembled WGS sequence"/>
</dbReference>
<sequence length="280" mass="31513">MLPPEKPLLVMLHGWQDNAASFTPLFPALTDHFSLLAVDWPGHGLSPHRAADNFYHFVDYVDDLAQLMTTLANACVMPSRVMLVGHSLGALVATCYAAAFAERVDGLVLIEGLAPLSEPPMQAATRLRQGIESRQRYRARALQRESRPPRSMASLEQALALRCQVNGLRAEQLRPIIERGVYEDRGRWHWRHDPRLRCDSLYRMGREHANALSRAISAPILSIVGQQGYPQLKQDQIAQQDWPTLIQHEVAGGHHCHLEHPDAVTEQILSFSSKIHKLIR</sequence>
<dbReference type="PRINTS" id="PR00111">
    <property type="entry name" value="ABHYDROLASE"/>
</dbReference>
<dbReference type="InterPro" id="IPR050266">
    <property type="entry name" value="AB_hydrolase_sf"/>
</dbReference>
<dbReference type="PATRIC" id="fig|754436.4.peg.2951"/>
<name>A0A0J1GKM6_9GAMM</name>
<keyword evidence="3" id="KW-1185">Reference proteome</keyword>
<feature type="domain" description="AB hydrolase-1" evidence="1">
    <location>
        <begin position="9"/>
        <end position="266"/>
    </location>
</feature>
<dbReference type="EMBL" id="LDOV01000025">
    <property type="protein sequence ID" value="KLV00265.1"/>
    <property type="molecule type" value="Genomic_DNA"/>
</dbReference>
<organism evidence="2 3">
    <name type="scientific">Photobacterium aphoticum</name>
    <dbReference type="NCBI Taxonomy" id="754436"/>
    <lineage>
        <taxon>Bacteria</taxon>
        <taxon>Pseudomonadati</taxon>
        <taxon>Pseudomonadota</taxon>
        <taxon>Gammaproteobacteria</taxon>
        <taxon>Vibrionales</taxon>
        <taxon>Vibrionaceae</taxon>
        <taxon>Photobacterium</taxon>
    </lineage>
</organism>
<accession>A0A0J1GKM6</accession>
<dbReference type="InterPro" id="IPR000073">
    <property type="entry name" value="AB_hydrolase_1"/>
</dbReference>
<dbReference type="SUPFAM" id="SSF53474">
    <property type="entry name" value="alpha/beta-Hydrolases"/>
    <property type="match status" value="1"/>
</dbReference>
<dbReference type="PANTHER" id="PTHR43798">
    <property type="entry name" value="MONOACYLGLYCEROL LIPASE"/>
    <property type="match status" value="1"/>
</dbReference>
<dbReference type="InterPro" id="IPR029058">
    <property type="entry name" value="AB_hydrolase_fold"/>
</dbReference>
<gene>
    <name evidence="2" type="ORF">ABT58_13900</name>
</gene>
<evidence type="ECO:0000313" key="2">
    <source>
        <dbReference type="EMBL" id="KLV00265.1"/>
    </source>
</evidence>
<dbReference type="Pfam" id="PF12697">
    <property type="entry name" value="Abhydrolase_6"/>
    <property type="match status" value="1"/>
</dbReference>
<evidence type="ECO:0000259" key="1">
    <source>
        <dbReference type="Pfam" id="PF12697"/>
    </source>
</evidence>